<reference evidence="1" key="1">
    <citation type="submission" date="2012-05" db="EMBL/GenBank/DDBJ databases">
        <authorList>
            <person name="Krishnakumar V."/>
            <person name="Cheung F."/>
            <person name="Xiao Y."/>
            <person name="Chan A."/>
            <person name="Moskal W.A."/>
            <person name="Town C.D."/>
        </authorList>
    </citation>
    <scope>NUCLEOTIDE SEQUENCE</scope>
</reference>
<organism evidence="1">
    <name type="scientific">Lotus japonicus</name>
    <name type="common">Lotus corniculatus var. japonicus</name>
    <dbReference type="NCBI Taxonomy" id="34305"/>
    <lineage>
        <taxon>Eukaryota</taxon>
        <taxon>Viridiplantae</taxon>
        <taxon>Streptophyta</taxon>
        <taxon>Embryophyta</taxon>
        <taxon>Tracheophyta</taxon>
        <taxon>Spermatophyta</taxon>
        <taxon>Magnoliopsida</taxon>
        <taxon>eudicotyledons</taxon>
        <taxon>Gunneridae</taxon>
        <taxon>Pentapetalae</taxon>
        <taxon>rosids</taxon>
        <taxon>fabids</taxon>
        <taxon>Fabales</taxon>
        <taxon>Fabaceae</taxon>
        <taxon>Papilionoideae</taxon>
        <taxon>50 kb inversion clade</taxon>
        <taxon>NPAAA clade</taxon>
        <taxon>Hologalegina</taxon>
        <taxon>robinioid clade</taxon>
        <taxon>Loteae</taxon>
        <taxon>Lotus</taxon>
    </lineage>
</organism>
<sequence length="26" mass="3012">MQMKSHTEFTYKTISIHQSSISRITG</sequence>
<proteinExistence type="evidence at transcript level"/>
<protein>
    <submittedName>
        <fullName evidence="1">Uncharacterized protein</fullName>
    </submittedName>
</protein>
<dbReference type="EMBL" id="BT143470">
    <property type="protein sequence ID" value="AFK43264.1"/>
    <property type="molecule type" value="mRNA"/>
</dbReference>
<accession>I3SSM2</accession>
<evidence type="ECO:0000313" key="1">
    <source>
        <dbReference type="EMBL" id="AFK43264.1"/>
    </source>
</evidence>
<name>I3SSM2_LOTJA</name>
<dbReference type="AlphaFoldDB" id="I3SSM2"/>